<reference evidence="5" key="2">
    <citation type="journal article" date="2019" name="Int. J. Syst. Evol. Microbiol.">
        <title>The Global Catalogue of Microorganisms (GCM) 10K type strain sequencing project: providing services to taxonomists for standard genome sequencing and annotation.</title>
        <authorList>
            <consortium name="The Broad Institute Genomics Platform"/>
            <consortium name="The Broad Institute Genome Sequencing Center for Infectious Disease"/>
            <person name="Wu L."/>
            <person name="Ma J."/>
        </authorList>
    </citation>
    <scope>NUCLEOTIDE SEQUENCE [LARGE SCALE GENOMIC DNA]</scope>
    <source>
        <strain evidence="5">CGMCC 1.15772</strain>
    </source>
</reference>
<reference evidence="3" key="1">
    <citation type="journal article" date="2014" name="Int. J. Syst. Evol. Microbiol.">
        <title>Complete genome of a new Firmicutes species belonging to the dominant human colonic microbiota ('Ruminococcus bicirculans') reveals two chromosomes and a selective capacity to utilize plant glucans.</title>
        <authorList>
            <consortium name="NISC Comparative Sequencing Program"/>
            <person name="Wegmann U."/>
            <person name="Louis P."/>
            <person name="Goesmann A."/>
            <person name="Henrissat B."/>
            <person name="Duncan S.H."/>
            <person name="Flint H.J."/>
        </authorList>
    </citation>
    <scope>NUCLEOTIDE SEQUENCE</scope>
    <source>
        <strain evidence="3">NBRC 112440</strain>
    </source>
</reference>
<gene>
    <name evidence="3" type="ORF">ACFP81_11800</name>
    <name evidence="4" type="ORF">ACFP81_13330</name>
</gene>
<protein>
    <submittedName>
        <fullName evidence="3">Glycosyltransferase</fullName>
        <ecNumber evidence="3">2.4.-.-</ecNumber>
    </submittedName>
</protein>
<evidence type="ECO:0000313" key="5">
    <source>
        <dbReference type="Proteomes" id="UP001596297"/>
    </source>
</evidence>
<dbReference type="Gene3D" id="3.40.50.2000">
    <property type="entry name" value="Glycogen Phosphorylase B"/>
    <property type="match status" value="1"/>
</dbReference>
<evidence type="ECO:0000313" key="3">
    <source>
        <dbReference type="EMBL" id="MFC6592607.1"/>
    </source>
</evidence>
<accession>A0ABW1YHC0</accession>
<keyword evidence="1 3" id="KW-0328">Glycosyltransferase</keyword>
<dbReference type="EMBL" id="JBHSWD010000002">
    <property type="protein sequence ID" value="MFC6592607.1"/>
    <property type="molecule type" value="Genomic_DNA"/>
</dbReference>
<organism evidence="3 5">
    <name type="scientific">Deinococcus lacus</name>
    <dbReference type="NCBI Taxonomy" id="392561"/>
    <lineage>
        <taxon>Bacteria</taxon>
        <taxon>Thermotogati</taxon>
        <taxon>Deinococcota</taxon>
        <taxon>Deinococci</taxon>
        <taxon>Deinococcales</taxon>
        <taxon>Deinococcaceae</taxon>
        <taxon>Deinococcus</taxon>
    </lineage>
</organism>
<dbReference type="GO" id="GO:0016757">
    <property type="term" value="F:glycosyltransferase activity"/>
    <property type="evidence" value="ECO:0007669"/>
    <property type="project" value="UniProtKB-KW"/>
</dbReference>
<evidence type="ECO:0000256" key="2">
    <source>
        <dbReference type="ARBA" id="ARBA00022679"/>
    </source>
</evidence>
<proteinExistence type="predicted"/>
<dbReference type="PANTHER" id="PTHR12526:SF510">
    <property type="entry name" value="D-INOSITOL 3-PHOSPHATE GLYCOSYLTRANSFERASE"/>
    <property type="match status" value="1"/>
</dbReference>
<dbReference type="Proteomes" id="UP001596297">
    <property type="component" value="Unassembled WGS sequence"/>
</dbReference>
<evidence type="ECO:0000256" key="1">
    <source>
        <dbReference type="ARBA" id="ARBA00022676"/>
    </source>
</evidence>
<sequence>MLRRIGQLATRAVHRASQINVFVSPDLKRRYSVPGHTSWVVNESRLPADAIVSTLPQRQPGEPLRLAYLGRLAAEKDIPTLLRACALLDGVTLRLIGAGPQREPLEQLVQELGLQNRVTFHGAVAWGPDLFALLRQHHVLVLPSLTEGLPLVLSEGMSQGLVAVGSRVGGIPDLIEDGRNGLLFTPGRAPELAAQLSRLRDDPALLSRLGMASLETARANTLDKQQLNMFAALARYRAALTRQ</sequence>
<dbReference type="RefSeq" id="WP_380083725.1">
    <property type="nucleotide sequence ID" value="NZ_JBHSWD010000002.1"/>
</dbReference>
<dbReference type="EMBL" id="JBHSWD010000002">
    <property type="protein sequence ID" value="MFC6592880.1"/>
    <property type="molecule type" value="Genomic_DNA"/>
</dbReference>
<keyword evidence="2 3" id="KW-0808">Transferase</keyword>
<comment type="caution">
    <text evidence="3">The sequence shown here is derived from an EMBL/GenBank/DDBJ whole genome shotgun (WGS) entry which is preliminary data.</text>
</comment>
<dbReference type="SUPFAM" id="SSF53756">
    <property type="entry name" value="UDP-Glycosyltransferase/glycogen phosphorylase"/>
    <property type="match status" value="1"/>
</dbReference>
<evidence type="ECO:0000313" key="4">
    <source>
        <dbReference type="EMBL" id="MFC6592880.1"/>
    </source>
</evidence>
<reference evidence="3" key="3">
    <citation type="submission" date="2024-09" db="EMBL/GenBank/DDBJ databases">
        <authorList>
            <person name="Sun Q."/>
            <person name="Mori K."/>
        </authorList>
    </citation>
    <scope>NUCLEOTIDE SEQUENCE</scope>
    <source>
        <strain evidence="3">NBRC 112440</strain>
    </source>
</reference>
<dbReference type="EC" id="2.4.-.-" evidence="3"/>
<dbReference type="Pfam" id="PF13692">
    <property type="entry name" value="Glyco_trans_1_4"/>
    <property type="match status" value="1"/>
</dbReference>
<keyword evidence="5" id="KW-1185">Reference proteome</keyword>
<name>A0ABW1YHC0_9DEIO</name>
<dbReference type="PANTHER" id="PTHR12526">
    <property type="entry name" value="GLYCOSYLTRANSFERASE"/>
    <property type="match status" value="1"/>
</dbReference>